<organism evidence="2 3">
    <name type="scientific">Immersiella caudata</name>
    <dbReference type="NCBI Taxonomy" id="314043"/>
    <lineage>
        <taxon>Eukaryota</taxon>
        <taxon>Fungi</taxon>
        <taxon>Dikarya</taxon>
        <taxon>Ascomycota</taxon>
        <taxon>Pezizomycotina</taxon>
        <taxon>Sordariomycetes</taxon>
        <taxon>Sordariomycetidae</taxon>
        <taxon>Sordariales</taxon>
        <taxon>Lasiosphaeriaceae</taxon>
        <taxon>Immersiella</taxon>
    </lineage>
</organism>
<accession>A0AA40CCV5</accession>
<evidence type="ECO:0000256" key="1">
    <source>
        <dbReference type="SAM" id="MobiDB-lite"/>
    </source>
</evidence>
<reference evidence="2" key="1">
    <citation type="submission" date="2023-06" db="EMBL/GenBank/DDBJ databases">
        <title>Genome-scale phylogeny and comparative genomics of the fungal order Sordariales.</title>
        <authorList>
            <consortium name="Lawrence Berkeley National Laboratory"/>
            <person name="Hensen N."/>
            <person name="Bonometti L."/>
            <person name="Westerberg I."/>
            <person name="Brannstrom I.O."/>
            <person name="Guillou S."/>
            <person name="Cros-Aarteil S."/>
            <person name="Calhoun S."/>
            <person name="Haridas S."/>
            <person name="Kuo A."/>
            <person name="Mondo S."/>
            <person name="Pangilinan J."/>
            <person name="Riley R."/>
            <person name="Labutti K."/>
            <person name="Andreopoulos B."/>
            <person name="Lipzen A."/>
            <person name="Chen C."/>
            <person name="Yanf M."/>
            <person name="Daum C."/>
            <person name="Ng V."/>
            <person name="Clum A."/>
            <person name="Steindorff A."/>
            <person name="Ohm R."/>
            <person name="Martin F."/>
            <person name="Silar P."/>
            <person name="Natvig D."/>
            <person name="Lalanne C."/>
            <person name="Gautier V."/>
            <person name="Ament-Velasquez S.L."/>
            <person name="Kruys A."/>
            <person name="Hutchinson M.I."/>
            <person name="Powell A.J."/>
            <person name="Barry K."/>
            <person name="Miller A.N."/>
            <person name="Grigoriev I.V."/>
            <person name="Debuchy R."/>
            <person name="Gladieux P."/>
            <person name="Thoren M.H."/>
            <person name="Johannesson H."/>
        </authorList>
    </citation>
    <scope>NUCLEOTIDE SEQUENCE</scope>
    <source>
        <strain evidence="2">CBS 606.72</strain>
    </source>
</reference>
<sequence>MAPCGSGRGGRGGRGGGPSTSGLPLPDGYVPKNPGSGQNKNKGSAPVKASVAKAPETVIPMPWDIDPVIFPKPAPAGSKKTNFNYDREWVSYGVERDQVGERLHKDLLQQKRIQLPAILKGASLDRLREYRKIYKDAGELELFNTRCTHLNEGGLTRLIFQSPVLRPDHPKATSCQQDTPLANILRIPELGGEIIRHLMPSIRDVSALAATCRDVGLSVSQNLEGWDSTKGNFDKDRFEGNKGVRQSVLCIAASRVKQTRTTSPYTDGWRIMENFIRVAVMTSNSYRDVIIDQMAYFDLRMLELMIQSMPNLETIAISRCLLFDVTKLGPLIDIIKRHPEVLKNGEKQYIKPDFAPYFFDGPNDINRYGSYGVTHHEPNFHIPKAIMALLFQCMPKAKEIGMDLVSDSSSFWNFVRRLPGPDALWHIKARDAYVVRNKALAKMRPNMTNVAQYKAIPGSDNIEHVFADDITAAVTGDGVGEVWIPQAVKIRALGTRNQVLSGEGHWWREKRRCRVCHVELPESLFSLQRTRCWGCEMVEFVDQTEDSHFRYRMSGTISHLLDGLKVDEASFADILSPEREKHLELTTVIARDTDRAWAYHLLFETGNGAERAPYPEIPVIGDAQDFQAAIRRLRNCLHVCKAGDFRTGGPQYIHSGRVSSWARALESCVLPGEEVKGQYRRVLPDLPPGSEDFDIFKKRWQWTLNTENALRTTLQYDFRIMDHLGMGAQNPQLDTSDAFIDQLKLKPKQREFAMHFEWKMQCIFDKVCQMYAQGKTEDYMVAGIGPGYRPYSLDKHKEGIEWLGGEYMRNPRYMQDAE</sequence>
<feature type="region of interest" description="Disordered" evidence="1">
    <location>
        <begin position="1"/>
        <end position="49"/>
    </location>
</feature>
<name>A0AA40CCV5_9PEZI</name>
<evidence type="ECO:0000313" key="2">
    <source>
        <dbReference type="EMBL" id="KAK0632794.1"/>
    </source>
</evidence>
<dbReference type="EMBL" id="JAULSU010000001">
    <property type="protein sequence ID" value="KAK0632794.1"/>
    <property type="molecule type" value="Genomic_DNA"/>
</dbReference>
<evidence type="ECO:0000313" key="3">
    <source>
        <dbReference type="Proteomes" id="UP001175000"/>
    </source>
</evidence>
<dbReference type="AlphaFoldDB" id="A0AA40CCV5"/>
<keyword evidence="3" id="KW-1185">Reference proteome</keyword>
<gene>
    <name evidence="2" type="ORF">B0T14DRAFT_491084</name>
</gene>
<proteinExistence type="predicted"/>
<protein>
    <submittedName>
        <fullName evidence="2">Uncharacterized protein</fullName>
    </submittedName>
</protein>
<dbReference type="Proteomes" id="UP001175000">
    <property type="component" value="Unassembled WGS sequence"/>
</dbReference>
<comment type="caution">
    <text evidence="2">The sequence shown here is derived from an EMBL/GenBank/DDBJ whole genome shotgun (WGS) entry which is preliminary data.</text>
</comment>
<feature type="compositionally biased region" description="Gly residues" evidence="1">
    <location>
        <begin position="1"/>
        <end position="19"/>
    </location>
</feature>